<dbReference type="Proteomes" id="UP000187429">
    <property type="component" value="Unassembled WGS sequence"/>
</dbReference>
<proteinExistence type="predicted"/>
<feature type="compositionally biased region" description="Low complexity" evidence="1">
    <location>
        <begin position="8"/>
        <end position="37"/>
    </location>
</feature>
<evidence type="ECO:0000313" key="3">
    <source>
        <dbReference type="Proteomes" id="UP000187429"/>
    </source>
</evidence>
<name>A0A1R1YLB6_9FUNG</name>
<evidence type="ECO:0000256" key="1">
    <source>
        <dbReference type="SAM" id="MobiDB-lite"/>
    </source>
</evidence>
<feature type="region of interest" description="Disordered" evidence="1">
    <location>
        <begin position="1"/>
        <end position="48"/>
    </location>
</feature>
<keyword evidence="3" id="KW-1185">Reference proteome</keyword>
<dbReference type="OrthoDB" id="10541061at2759"/>
<gene>
    <name evidence="2" type="ORF">AYI69_g2882</name>
</gene>
<evidence type="ECO:0000313" key="2">
    <source>
        <dbReference type="EMBL" id="OMJ27674.1"/>
    </source>
</evidence>
<organism evidence="2 3">
    <name type="scientific">Smittium culicis</name>
    <dbReference type="NCBI Taxonomy" id="133412"/>
    <lineage>
        <taxon>Eukaryota</taxon>
        <taxon>Fungi</taxon>
        <taxon>Fungi incertae sedis</taxon>
        <taxon>Zoopagomycota</taxon>
        <taxon>Kickxellomycotina</taxon>
        <taxon>Harpellomycetes</taxon>
        <taxon>Harpellales</taxon>
        <taxon>Legeriomycetaceae</taxon>
        <taxon>Smittium</taxon>
    </lineage>
</organism>
<dbReference type="AlphaFoldDB" id="A0A1R1YLB6"/>
<sequence>MPRNNSESNRITRSRTSASSSAAASSSASNPGSAPTARIRRPTARQNNRVYWYQRSTPARNSTVFLPFSLRKIDLISDTLAHYSAVSIDPPVIEVADNDSSDQIIGPPPYSYSSSYKFSSNSCR</sequence>
<protein>
    <submittedName>
        <fullName evidence="2">Uncharacterized protein</fullName>
    </submittedName>
</protein>
<reference evidence="3" key="1">
    <citation type="submission" date="2017-01" db="EMBL/GenBank/DDBJ databases">
        <authorList>
            <person name="Wang Y."/>
            <person name="White M."/>
            <person name="Kvist S."/>
            <person name="Moncalvo J.-M."/>
        </authorList>
    </citation>
    <scope>NUCLEOTIDE SEQUENCE [LARGE SCALE GENOMIC DNA]</scope>
    <source>
        <strain evidence="3">ID-206-W2</strain>
    </source>
</reference>
<dbReference type="EMBL" id="LSSM01000884">
    <property type="protein sequence ID" value="OMJ27674.1"/>
    <property type="molecule type" value="Genomic_DNA"/>
</dbReference>
<accession>A0A1R1YLB6</accession>
<comment type="caution">
    <text evidence="2">The sequence shown here is derived from an EMBL/GenBank/DDBJ whole genome shotgun (WGS) entry which is preliminary data.</text>
</comment>